<dbReference type="Proteomes" id="UP000325440">
    <property type="component" value="Unassembled WGS sequence"/>
</dbReference>
<reference evidence="2 3" key="1">
    <citation type="submission" date="2019-08" db="EMBL/GenBank/DDBJ databases">
        <authorList>
            <person name="Alioto T."/>
            <person name="Alioto T."/>
            <person name="Gomez Garrido J."/>
        </authorList>
    </citation>
    <scope>NUCLEOTIDE SEQUENCE [LARGE SCALE GENOMIC DNA]</scope>
</reference>
<keyword evidence="2" id="KW-0269">Exonuclease</keyword>
<evidence type="ECO:0000313" key="3">
    <source>
        <dbReference type="Proteomes" id="UP000325440"/>
    </source>
</evidence>
<dbReference type="GO" id="GO:0000175">
    <property type="term" value="F:3'-5'-RNA exonuclease activity"/>
    <property type="evidence" value="ECO:0007669"/>
    <property type="project" value="TreeGrafter"/>
</dbReference>
<keyword evidence="2" id="KW-0378">Hydrolase</keyword>
<accession>A0A5E4MNI3</accession>
<sequence>MSFLFLLCILPEHSISYVSLVVYIQMLILPVAVHLQSCSFNFKNYMKNIRPLQHRGDGNKAFFKSLDFSLLSYNILAQELLEKNAFLYDWSDLEVLSWEYRRKILLDEIKQFNADIICFQEVQESHLNWFFKNLSELGYSGVYKKRTRFHCDGCAIYYRNEKFTLIEKVTVEYNQPGVNVLDRDNVGIVLRLAPRQNEEAHLIISTTHILYNKKRHDVKLAQVHLLLAEIERVAYKGYKNVGKRTISTYHPIILTGDFNLEPHTAVYDFLIRGSLYYSNLQRPTLWIQNDNSGRADMGNELIPKSLCITENSQHANVLELREAHNHNRQTNDSLYLKLHHSERKTEQLSTSPPPEFRSGTGSLYHNLKFSTVYNDSSCSTYHNRWTIVDYIFYTNDSLTLKTYMKLPNANECQPILAMPNRISPSDHLPLFAIFSYPIK</sequence>
<dbReference type="EMBL" id="CABPRJ010000975">
    <property type="protein sequence ID" value="VVC33839.1"/>
    <property type="molecule type" value="Genomic_DNA"/>
</dbReference>
<keyword evidence="2" id="KW-0540">Nuclease</keyword>
<proteinExistence type="predicted"/>
<gene>
    <name evidence="2" type="ORF">CINCED_3A002131</name>
</gene>
<dbReference type="GO" id="GO:0004519">
    <property type="term" value="F:endonuclease activity"/>
    <property type="evidence" value="ECO:0007669"/>
    <property type="project" value="UniProtKB-KW"/>
</dbReference>
<evidence type="ECO:0000313" key="2">
    <source>
        <dbReference type="EMBL" id="VVC33839.1"/>
    </source>
</evidence>
<keyword evidence="2" id="KW-0255">Endonuclease</keyword>
<dbReference type="InterPro" id="IPR036691">
    <property type="entry name" value="Endo/exonu/phosph_ase_sf"/>
</dbReference>
<dbReference type="InterPro" id="IPR050410">
    <property type="entry name" value="CCR4/nocturin_mRNA_transcr"/>
</dbReference>
<dbReference type="OrthoDB" id="10253982at2759"/>
<name>A0A5E4MNI3_9HEMI</name>
<protein>
    <submittedName>
        <fullName evidence="2">Endonuclease/exonuclease/phosphatase</fullName>
    </submittedName>
</protein>
<feature type="domain" description="Endonuclease/exonuclease/phosphatase" evidence="1">
    <location>
        <begin position="71"/>
        <end position="427"/>
    </location>
</feature>
<dbReference type="Gene3D" id="3.60.10.10">
    <property type="entry name" value="Endonuclease/exonuclease/phosphatase"/>
    <property type="match status" value="1"/>
</dbReference>
<dbReference type="AlphaFoldDB" id="A0A5E4MNI3"/>
<organism evidence="2 3">
    <name type="scientific">Cinara cedri</name>
    <dbReference type="NCBI Taxonomy" id="506608"/>
    <lineage>
        <taxon>Eukaryota</taxon>
        <taxon>Metazoa</taxon>
        <taxon>Ecdysozoa</taxon>
        <taxon>Arthropoda</taxon>
        <taxon>Hexapoda</taxon>
        <taxon>Insecta</taxon>
        <taxon>Pterygota</taxon>
        <taxon>Neoptera</taxon>
        <taxon>Paraneoptera</taxon>
        <taxon>Hemiptera</taxon>
        <taxon>Sternorrhyncha</taxon>
        <taxon>Aphidomorpha</taxon>
        <taxon>Aphidoidea</taxon>
        <taxon>Aphididae</taxon>
        <taxon>Lachninae</taxon>
        <taxon>Cinara</taxon>
    </lineage>
</organism>
<dbReference type="Pfam" id="PF03372">
    <property type="entry name" value="Exo_endo_phos"/>
    <property type="match status" value="1"/>
</dbReference>
<keyword evidence="3" id="KW-1185">Reference proteome</keyword>
<dbReference type="InterPro" id="IPR005135">
    <property type="entry name" value="Endo/exonuclease/phosphatase"/>
</dbReference>
<dbReference type="PANTHER" id="PTHR12121:SF34">
    <property type="entry name" value="PROTEIN ANGEL"/>
    <property type="match status" value="1"/>
</dbReference>
<evidence type="ECO:0000259" key="1">
    <source>
        <dbReference type="Pfam" id="PF03372"/>
    </source>
</evidence>
<dbReference type="PANTHER" id="PTHR12121">
    <property type="entry name" value="CARBON CATABOLITE REPRESSOR PROTEIN 4"/>
    <property type="match status" value="1"/>
</dbReference>
<dbReference type="SUPFAM" id="SSF56219">
    <property type="entry name" value="DNase I-like"/>
    <property type="match status" value="1"/>
</dbReference>